<evidence type="ECO:0000313" key="4">
    <source>
        <dbReference type="EMBL" id="CAG9284594.1"/>
    </source>
</evidence>
<evidence type="ECO:0000256" key="2">
    <source>
        <dbReference type="ARBA" id="ARBA00022737"/>
    </source>
</evidence>
<dbReference type="Pfam" id="PF08238">
    <property type="entry name" value="Sel1"/>
    <property type="match status" value="4"/>
</dbReference>
<dbReference type="SMART" id="SM00671">
    <property type="entry name" value="SEL1"/>
    <property type="match status" value="2"/>
</dbReference>
<keyword evidence="2" id="KW-0677">Repeat</keyword>
<comment type="similarity">
    <text evidence="1">Belongs to the hcp beta-lactamase family.</text>
</comment>
<dbReference type="PANTHER" id="PTHR13891">
    <property type="entry name" value="CYTOCHROME C OXIDASE ASSEMBLY FACTOR 7"/>
    <property type="match status" value="1"/>
</dbReference>
<dbReference type="InterPro" id="IPR040239">
    <property type="entry name" value="HcpB-like"/>
</dbReference>
<accession>A0A8J9X7I4</accession>
<feature type="compositionally biased region" description="Low complexity" evidence="3">
    <location>
        <begin position="26"/>
        <end position="37"/>
    </location>
</feature>
<evidence type="ECO:0000256" key="3">
    <source>
        <dbReference type="SAM" id="MobiDB-lite"/>
    </source>
</evidence>
<proteinExistence type="inferred from homology"/>
<reference evidence="4" key="1">
    <citation type="submission" date="2022-02" db="EMBL/GenBank/DDBJ databases">
        <authorList>
            <person name="Giguere J D."/>
        </authorList>
    </citation>
    <scope>NUCLEOTIDE SEQUENCE</scope>
    <source>
        <strain evidence="4">CCAP 1055/1</strain>
    </source>
</reference>
<gene>
    <name evidence="4" type="ORF">PTTT1_LOCUS26435</name>
</gene>
<organism evidence="4">
    <name type="scientific">Phaeodactylum tricornutum</name>
    <name type="common">Diatom</name>
    <dbReference type="NCBI Taxonomy" id="2850"/>
    <lineage>
        <taxon>Eukaryota</taxon>
        <taxon>Sar</taxon>
        <taxon>Stramenopiles</taxon>
        <taxon>Ochrophyta</taxon>
        <taxon>Bacillariophyta</taxon>
        <taxon>Bacillariophyceae</taxon>
        <taxon>Bacillariophycidae</taxon>
        <taxon>Naviculales</taxon>
        <taxon>Phaeodactylaceae</taxon>
        <taxon>Phaeodactylum</taxon>
    </lineage>
</organism>
<name>A0A8J9X7I4_PHATR</name>
<dbReference type="Gene3D" id="1.25.40.10">
    <property type="entry name" value="Tetratricopeptide repeat domain"/>
    <property type="match status" value="2"/>
</dbReference>
<dbReference type="InterPro" id="IPR006597">
    <property type="entry name" value="Sel1-like"/>
</dbReference>
<protein>
    <submittedName>
        <fullName evidence="4">Uncharacterized protein</fullName>
    </submittedName>
</protein>
<dbReference type="SUPFAM" id="SSF81901">
    <property type="entry name" value="HCP-like"/>
    <property type="match status" value="2"/>
</dbReference>
<evidence type="ECO:0000256" key="1">
    <source>
        <dbReference type="ARBA" id="ARBA00008486"/>
    </source>
</evidence>
<dbReference type="AlphaFoldDB" id="A0A8J9X7I4"/>
<dbReference type="InterPro" id="IPR011990">
    <property type="entry name" value="TPR-like_helical_dom_sf"/>
</dbReference>
<dbReference type="PANTHER" id="PTHR13891:SF1">
    <property type="entry name" value="CYTOCHROME C OXIDASE ASSEMBLY FACTOR 7"/>
    <property type="match status" value="1"/>
</dbReference>
<sequence length="324" mass="35321">MGASQSSSPPPDSSHRNTESTNDADPSSSTPLYPTPTGHEYDALDKIAAELPNVIDDESRQQVEDYKQACDDGRGPLVACFATGEYLSLFERQHRAAAELYENVCFRPKNDKSPNGVLIDHTIAYPAGCFNLAKMLMTGKGGVPADRARAYQLFDRACRGKHGGACYLQAQILCTRPDALGGPHSGIPHDPVKAMALYQDNCDDGDSISCYTLAAMLLRGDKVNKTADNVSPQEARGLAPLVQREHEPDRTREPARDVPYVVPRNPARARDLLHQACTTGSHVTSCHNLAVMYTHGDDGVPADAEKAEYYKQKTQEKIDIFGGF</sequence>
<feature type="region of interest" description="Disordered" evidence="3">
    <location>
        <begin position="1"/>
        <end position="39"/>
    </location>
</feature>
<dbReference type="EMBL" id="OU594943">
    <property type="protein sequence ID" value="CAG9284594.1"/>
    <property type="molecule type" value="Genomic_DNA"/>
</dbReference>
<dbReference type="Proteomes" id="UP000836788">
    <property type="component" value="Chromosome 2"/>
</dbReference>